<reference evidence="2" key="2">
    <citation type="submission" date="2020-09" db="EMBL/GenBank/DDBJ databases">
        <authorList>
            <person name="Sun Q."/>
            <person name="Ohkuma M."/>
        </authorList>
    </citation>
    <scope>NUCLEOTIDE SEQUENCE</scope>
    <source>
        <strain evidence="2">JCM 4790</strain>
    </source>
</reference>
<comment type="caution">
    <text evidence="2">The sequence shown here is derived from an EMBL/GenBank/DDBJ whole genome shotgun (WGS) entry which is preliminary data.</text>
</comment>
<evidence type="ECO:0000313" key="3">
    <source>
        <dbReference type="Proteomes" id="UP000619244"/>
    </source>
</evidence>
<protein>
    <submittedName>
        <fullName evidence="2">Uncharacterized protein</fullName>
    </submittedName>
</protein>
<organism evidence="2 3">
    <name type="scientific">Streptomyces minutiscleroticus</name>
    <dbReference type="NCBI Taxonomy" id="68238"/>
    <lineage>
        <taxon>Bacteria</taxon>
        <taxon>Bacillati</taxon>
        <taxon>Actinomycetota</taxon>
        <taxon>Actinomycetes</taxon>
        <taxon>Kitasatosporales</taxon>
        <taxon>Streptomycetaceae</taxon>
        <taxon>Streptomyces</taxon>
    </lineage>
</organism>
<evidence type="ECO:0000313" key="2">
    <source>
        <dbReference type="EMBL" id="GGX66722.1"/>
    </source>
</evidence>
<dbReference type="Proteomes" id="UP000619244">
    <property type="component" value="Unassembled WGS sequence"/>
</dbReference>
<evidence type="ECO:0000256" key="1">
    <source>
        <dbReference type="SAM" id="MobiDB-lite"/>
    </source>
</evidence>
<feature type="region of interest" description="Disordered" evidence="1">
    <location>
        <begin position="1"/>
        <end position="21"/>
    </location>
</feature>
<proteinExistence type="predicted"/>
<keyword evidence="3" id="KW-1185">Reference proteome</keyword>
<accession>A0A918KLX9</accession>
<name>A0A918KLX9_9ACTN</name>
<dbReference type="AlphaFoldDB" id="A0A918KLX9"/>
<gene>
    <name evidence="2" type="ORF">GCM10010358_21540</name>
</gene>
<reference evidence="2" key="1">
    <citation type="journal article" date="2014" name="Int. J. Syst. Evol. Microbiol.">
        <title>Complete genome sequence of Corynebacterium casei LMG S-19264T (=DSM 44701T), isolated from a smear-ripened cheese.</title>
        <authorList>
            <consortium name="US DOE Joint Genome Institute (JGI-PGF)"/>
            <person name="Walter F."/>
            <person name="Albersmeier A."/>
            <person name="Kalinowski J."/>
            <person name="Ruckert C."/>
        </authorList>
    </citation>
    <scope>NUCLEOTIDE SEQUENCE</scope>
    <source>
        <strain evidence="2">JCM 4790</strain>
    </source>
</reference>
<sequence length="69" mass="7044">MLLRPHALQTASDGPPVGGGSVSTCNARPFSTFLTCGSLAITHLAFYAGRPNAMSAITRLKGIAGERGA</sequence>
<dbReference type="EMBL" id="BMVU01000006">
    <property type="protein sequence ID" value="GGX66722.1"/>
    <property type="molecule type" value="Genomic_DNA"/>
</dbReference>